<dbReference type="Pfam" id="PF22022">
    <property type="entry name" value="Phage_int_M"/>
    <property type="match status" value="1"/>
</dbReference>
<evidence type="ECO:0000256" key="5">
    <source>
        <dbReference type="PROSITE-ProRule" id="PRU01248"/>
    </source>
</evidence>
<gene>
    <name evidence="8" type="ORF">KF707C_16350</name>
</gene>
<dbReference type="InterPro" id="IPR044068">
    <property type="entry name" value="CB"/>
</dbReference>
<keyword evidence="9" id="KW-1185">Reference proteome</keyword>
<dbReference type="Gene3D" id="3.30.160.390">
    <property type="entry name" value="Integrase, DNA-binding domain"/>
    <property type="match status" value="1"/>
</dbReference>
<evidence type="ECO:0000256" key="2">
    <source>
        <dbReference type="ARBA" id="ARBA00022908"/>
    </source>
</evidence>
<dbReference type="Gene3D" id="1.10.443.10">
    <property type="entry name" value="Intergrase catalytic core"/>
    <property type="match status" value="1"/>
</dbReference>
<dbReference type="InterPro" id="IPR013762">
    <property type="entry name" value="Integrase-like_cat_sf"/>
</dbReference>
<evidence type="ECO:0000313" key="8">
    <source>
        <dbReference type="EMBL" id="BAU73323.1"/>
    </source>
</evidence>
<dbReference type="AlphaFoldDB" id="A0AAD1BZT5"/>
<reference evidence="8 9" key="2">
    <citation type="journal article" date="2017" name="Int. J. Syst. Evol. Microbiol.">
        <title>Pseudomonas furukawaii sp. nov., a polychlorinated biphenyl-degrading bacterium isolated from biphenyl-contaminated soil in Japan.</title>
        <authorList>
            <person name="Kimura N."/>
            <person name="Watanabe T."/>
            <person name="Suenaga H."/>
            <person name="Fujihara H."/>
            <person name="Futagami T."/>
            <person name="Goto M."/>
            <person name="Hanada S."/>
            <person name="Hirose J."/>
        </authorList>
    </citation>
    <scope>NUCLEOTIDE SEQUENCE [LARGE SCALE GENOMIC DNA]</scope>
    <source>
        <strain evidence="9">DSM 10086 / NBRC 110670 / KF707</strain>
    </source>
</reference>
<evidence type="ECO:0000259" key="7">
    <source>
        <dbReference type="PROSITE" id="PS51900"/>
    </source>
</evidence>
<evidence type="ECO:0000313" key="9">
    <source>
        <dbReference type="Proteomes" id="UP000218554"/>
    </source>
</evidence>
<evidence type="ECO:0000259" key="6">
    <source>
        <dbReference type="PROSITE" id="PS51898"/>
    </source>
</evidence>
<feature type="domain" description="Tyr recombinase" evidence="6">
    <location>
        <begin position="221"/>
        <end position="413"/>
    </location>
</feature>
<feature type="domain" description="Core-binding (CB)" evidence="7">
    <location>
        <begin position="112"/>
        <end position="196"/>
    </location>
</feature>
<accession>A0AAD1BZT5</accession>
<dbReference type="Pfam" id="PF00589">
    <property type="entry name" value="Phage_integrase"/>
    <property type="match status" value="1"/>
</dbReference>
<sequence>MTSIWFLTHVRSKSMALSDLAVRQAKATGKAYTLPDLDGLSLAVTAAGGRTWHFRYYWAGKQKRMSLGTYPEVTLREARSLRDEARALLAKGTNPRDHRKQKRTAVRLADENTFEAVYRKWLKHRGLSLKEGRQTTLSILPRIFDKDVLPTLGKQSIYEIKRPDLLEVIARIEKRRALSVAEKVRTWFNQLFRYALVIVPGLEQNPAFDLDVVALPLPPVNHNPFLRMAELPRLLQRLRSYRGRRQTQLGLRLLLLTGVRTGELRQAMPDQFDLDRGLWIIPPDVVKQLQVDMRKKRQQPKDIPPYIVPLSIQAMEIVRHLLDEFKPAQRYLFRHDSDLKKRISENTLNGALKRMGYQERLTGHGIRGTMSTALNEIGYPKVWVDAQLSHVDPNKVSATYNHAAYVEQRRRMMQDWADRLDLFEQNQVEAASMPLTVHLEGVPAFPTEQTASAPSTPVAASPSLLVTKPGDAMPLVSAAAHRLPAMPPQRSAAPLVPSDIQRERMDLFDVFEAPHNLPVAAFAKMAGKSRRWISYEIQAGNLLALNVGNRGQRVPDWHLDPLKHEMIQSVLKLTRGADPWQIYHALLQPRSMLRGRSALEGVTASNLDKLVMAVSTAVKESEWTPLRVGVV</sequence>
<comment type="similarity">
    <text evidence="1">Belongs to the 'phage' integrase family.</text>
</comment>
<dbReference type="InterPro" id="IPR002104">
    <property type="entry name" value="Integrase_catalytic"/>
</dbReference>
<dbReference type="PROSITE" id="PS51900">
    <property type="entry name" value="CB"/>
    <property type="match status" value="1"/>
</dbReference>
<dbReference type="PANTHER" id="PTHR30629">
    <property type="entry name" value="PROPHAGE INTEGRASE"/>
    <property type="match status" value="1"/>
</dbReference>
<name>A0AAD1BZT5_METFU</name>
<dbReference type="InterPro" id="IPR011010">
    <property type="entry name" value="DNA_brk_join_enz"/>
</dbReference>
<dbReference type="EMBL" id="AP014862">
    <property type="protein sequence ID" value="BAU73323.1"/>
    <property type="molecule type" value="Genomic_DNA"/>
</dbReference>
<dbReference type="PANTHER" id="PTHR30629:SF2">
    <property type="entry name" value="PROPHAGE INTEGRASE INTS-RELATED"/>
    <property type="match status" value="1"/>
</dbReference>
<dbReference type="PROSITE" id="PS51898">
    <property type="entry name" value="TYR_RECOMBINASE"/>
    <property type="match status" value="1"/>
</dbReference>
<dbReference type="InterPro" id="IPR025166">
    <property type="entry name" value="Integrase_DNA_bind_dom"/>
</dbReference>
<dbReference type="GO" id="GO:0015074">
    <property type="term" value="P:DNA integration"/>
    <property type="evidence" value="ECO:0007669"/>
    <property type="project" value="UniProtKB-KW"/>
</dbReference>
<dbReference type="GO" id="GO:0003677">
    <property type="term" value="F:DNA binding"/>
    <property type="evidence" value="ECO:0007669"/>
    <property type="project" value="UniProtKB-UniRule"/>
</dbReference>
<dbReference type="CDD" id="cd00801">
    <property type="entry name" value="INT_P4_C"/>
    <property type="match status" value="1"/>
</dbReference>
<keyword evidence="3 5" id="KW-0238">DNA-binding</keyword>
<protein>
    <submittedName>
        <fullName evidence="8">Integrase</fullName>
    </submittedName>
</protein>
<evidence type="ECO:0000256" key="3">
    <source>
        <dbReference type="ARBA" id="ARBA00023125"/>
    </source>
</evidence>
<dbReference type="SUPFAM" id="SSF56349">
    <property type="entry name" value="DNA breaking-rejoining enzymes"/>
    <property type="match status" value="1"/>
</dbReference>
<dbReference type="InterPro" id="IPR050808">
    <property type="entry name" value="Phage_Integrase"/>
</dbReference>
<dbReference type="InterPro" id="IPR038488">
    <property type="entry name" value="Integrase_DNA-bd_sf"/>
</dbReference>
<organism evidence="8 9">
    <name type="scientific">Metapseudomonas furukawaii</name>
    <name type="common">Pseudomonas furukawaii</name>
    <dbReference type="NCBI Taxonomy" id="1149133"/>
    <lineage>
        <taxon>Bacteria</taxon>
        <taxon>Pseudomonadati</taxon>
        <taxon>Pseudomonadota</taxon>
        <taxon>Gammaproteobacteria</taxon>
        <taxon>Pseudomonadales</taxon>
        <taxon>Pseudomonadaceae</taxon>
        <taxon>Metapseudomonas</taxon>
    </lineage>
</organism>
<dbReference type="KEGG" id="pfuw:KF707C_16350"/>
<evidence type="ECO:0000256" key="1">
    <source>
        <dbReference type="ARBA" id="ARBA00008857"/>
    </source>
</evidence>
<dbReference type="GO" id="GO:0006310">
    <property type="term" value="P:DNA recombination"/>
    <property type="evidence" value="ECO:0007669"/>
    <property type="project" value="UniProtKB-KW"/>
</dbReference>
<evidence type="ECO:0000256" key="4">
    <source>
        <dbReference type="ARBA" id="ARBA00023172"/>
    </source>
</evidence>
<reference evidence="9" key="1">
    <citation type="submission" date="2015-05" db="EMBL/GenBank/DDBJ databases">
        <title>Draft genome sequencing of a biphenyl-degrading bacterium, Pseudomonas balearica KF707 (=NBRC110670).</title>
        <authorList>
            <person name="Kimura N."/>
            <person name="Hirose J."/>
            <person name="Watanabe T."/>
            <person name="Suenaga H."/>
            <person name="Fujihara H."/>
            <person name="Noguchi M."/>
            <person name="Hashimoto M."/>
            <person name="Shimodaira J."/>
            <person name="Tsuchikane K."/>
            <person name="Hosoyama A."/>
            <person name="Yamazoe A."/>
            <person name="Fujita N."/>
            <person name="Furukawa K."/>
        </authorList>
    </citation>
    <scope>NUCLEOTIDE SEQUENCE [LARGE SCALE GENOMIC DNA]</scope>
    <source>
        <strain evidence="9">DSM 10086 / NBRC 110670 / KF707</strain>
    </source>
</reference>
<proteinExistence type="inferred from homology"/>
<dbReference type="Gene3D" id="1.10.150.130">
    <property type="match status" value="1"/>
</dbReference>
<dbReference type="InterPro" id="IPR053876">
    <property type="entry name" value="Phage_int_M"/>
</dbReference>
<keyword evidence="4" id="KW-0233">DNA recombination</keyword>
<dbReference type="Proteomes" id="UP000218554">
    <property type="component" value="Chromosome"/>
</dbReference>
<dbReference type="Pfam" id="PF13356">
    <property type="entry name" value="Arm-DNA-bind_3"/>
    <property type="match status" value="1"/>
</dbReference>
<keyword evidence="2" id="KW-0229">DNA integration</keyword>
<dbReference type="InterPro" id="IPR010998">
    <property type="entry name" value="Integrase_recombinase_N"/>
</dbReference>